<dbReference type="Proteomes" id="UP000887013">
    <property type="component" value="Unassembled WGS sequence"/>
</dbReference>
<feature type="non-terminal residue" evidence="1">
    <location>
        <position position="1"/>
    </location>
</feature>
<reference evidence="1" key="1">
    <citation type="submission" date="2020-08" db="EMBL/GenBank/DDBJ databases">
        <title>Multicomponent nature underlies the extraordinary mechanical properties of spider dragline silk.</title>
        <authorList>
            <person name="Kono N."/>
            <person name="Nakamura H."/>
            <person name="Mori M."/>
            <person name="Yoshida Y."/>
            <person name="Ohtoshi R."/>
            <person name="Malay A.D."/>
            <person name="Moran D.A.P."/>
            <person name="Tomita M."/>
            <person name="Numata K."/>
            <person name="Arakawa K."/>
        </authorList>
    </citation>
    <scope>NUCLEOTIDE SEQUENCE</scope>
</reference>
<comment type="caution">
    <text evidence="1">The sequence shown here is derived from an EMBL/GenBank/DDBJ whole genome shotgun (WGS) entry which is preliminary data.</text>
</comment>
<name>A0A8X6QET3_NEPPI</name>
<keyword evidence="2" id="KW-1185">Reference proteome</keyword>
<dbReference type="EMBL" id="BMAW01031894">
    <property type="protein sequence ID" value="GFU23171.1"/>
    <property type="molecule type" value="Genomic_DNA"/>
</dbReference>
<proteinExistence type="predicted"/>
<evidence type="ECO:0000313" key="1">
    <source>
        <dbReference type="EMBL" id="GFU23171.1"/>
    </source>
</evidence>
<accession>A0A8X6QET3</accession>
<protein>
    <submittedName>
        <fullName evidence="1">Uncharacterized protein</fullName>
    </submittedName>
</protein>
<evidence type="ECO:0000313" key="2">
    <source>
        <dbReference type="Proteomes" id="UP000887013"/>
    </source>
</evidence>
<sequence>MEIYVHNISQDGANLWSWKVPYQQENQRVRDEAVEYCKSAHMWKLSDVSGREMHRFHMWLTIMGTRSKPARFSGKINPIP</sequence>
<organism evidence="1 2">
    <name type="scientific">Nephila pilipes</name>
    <name type="common">Giant wood spider</name>
    <name type="synonym">Nephila maculata</name>
    <dbReference type="NCBI Taxonomy" id="299642"/>
    <lineage>
        <taxon>Eukaryota</taxon>
        <taxon>Metazoa</taxon>
        <taxon>Ecdysozoa</taxon>
        <taxon>Arthropoda</taxon>
        <taxon>Chelicerata</taxon>
        <taxon>Arachnida</taxon>
        <taxon>Araneae</taxon>
        <taxon>Araneomorphae</taxon>
        <taxon>Entelegynae</taxon>
        <taxon>Araneoidea</taxon>
        <taxon>Nephilidae</taxon>
        <taxon>Nephila</taxon>
    </lineage>
</organism>
<dbReference type="AlphaFoldDB" id="A0A8X6QET3"/>
<gene>
    <name evidence="1" type="ORF">NPIL_667131</name>
</gene>